<dbReference type="Proteomes" id="UP001178507">
    <property type="component" value="Unassembled WGS sequence"/>
</dbReference>
<organism evidence="1 2">
    <name type="scientific">Effrenium voratum</name>
    <dbReference type="NCBI Taxonomy" id="2562239"/>
    <lineage>
        <taxon>Eukaryota</taxon>
        <taxon>Sar</taxon>
        <taxon>Alveolata</taxon>
        <taxon>Dinophyceae</taxon>
        <taxon>Suessiales</taxon>
        <taxon>Symbiodiniaceae</taxon>
        <taxon>Effrenium</taxon>
    </lineage>
</organism>
<accession>A0AA36ISZ0</accession>
<evidence type="ECO:0000313" key="1">
    <source>
        <dbReference type="EMBL" id="CAJ1393061.1"/>
    </source>
</evidence>
<evidence type="ECO:0000313" key="2">
    <source>
        <dbReference type="Proteomes" id="UP001178507"/>
    </source>
</evidence>
<dbReference type="EMBL" id="CAUJNA010002469">
    <property type="protein sequence ID" value="CAJ1393061.1"/>
    <property type="molecule type" value="Genomic_DNA"/>
</dbReference>
<dbReference type="AlphaFoldDB" id="A0AA36ISZ0"/>
<proteinExistence type="predicted"/>
<comment type="caution">
    <text evidence="1">The sequence shown here is derived from an EMBL/GenBank/DDBJ whole genome shotgun (WGS) entry which is preliminary data.</text>
</comment>
<keyword evidence="2" id="KW-1185">Reference proteome</keyword>
<reference evidence="1" key="1">
    <citation type="submission" date="2023-08" db="EMBL/GenBank/DDBJ databases">
        <authorList>
            <person name="Chen Y."/>
            <person name="Shah S."/>
            <person name="Dougan E. K."/>
            <person name="Thang M."/>
            <person name="Chan C."/>
        </authorList>
    </citation>
    <scope>NUCLEOTIDE SEQUENCE</scope>
</reference>
<protein>
    <submittedName>
        <fullName evidence="1">Uncharacterized protein</fullName>
    </submittedName>
</protein>
<name>A0AA36ISZ0_9DINO</name>
<sequence length="177" mass="19084">MVGRMAARPARPRRMALPSKVNLDSIGEDSDSVWDSSTDAGDEISVLSRGYTGESCFITHVDVIIAVPEIVSRMAFETYVARACLDEPVQALDETELAEALAVALEGDPDVPLMILIGEDWYLDEILKLPHLQKRKPFLAAASGNALQGSHCQLPASCGQAAFHAALSQCVSWSLSQ</sequence>
<gene>
    <name evidence="1" type="ORF">EVOR1521_LOCUS18005</name>
</gene>